<dbReference type="Pfam" id="PF13650">
    <property type="entry name" value="Asp_protease_2"/>
    <property type="match status" value="1"/>
</dbReference>
<dbReference type="OrthoDB" id="7274117at2"/>
<dbReference type="Proteomes" id="UP000318709">
    <property type="component" value="Chromosome"/>
</dbReference>
<dbReference type="Pfam" id="PF13975">
    <property type="entry name" value="gag-asp_proteas"/>
    <property type="match status" value="1"/>
</dbReference>
<keyword evidence="2" id="KW-1185">Reference proteome</keyword>
<dbReference type="Gene3D" id="2.40.70.10">
    <property type="entry name" value="Acid Proteases"/>
    <property type="match status" value="2"/>
</dbReference>
<dbReference type="KEGG" id="swf:E3E12_03220"/>
<dbReference type="AlphaFoldDB" id="A0A4Y6UB76"/>
<evidence type="ECO:0000313" key="1">
    <source>
        <dbReference type="EMBL" id="QDH13375.1"/>
    </source>
</evidence>
<name>A0A4Y6UB76_9PROT</name>
<sequence length="424" mass="45576">MYQCAWCWRLALHTVIQRAWEGAWHQDSRTAGGRGSHDGGLLFTKGLWALCTTAWAFTGGTFNQGQFPNAISAKLGKVTMHIGNRFHMRAPILAAALVLAGTFTPLPAKAAPSFPAMPPNAHAAQACRLHNLVRVPLELHEGIPVVNAQLNDVPMGMVVDTGSEGSLLTPQALVPLHLVSDGHDDGVIIQGSDGRSHLAPLAHIGSLRLAQGRDEWALDNVTMPIGVLSSLPPAQPPVMGLLGMDVLGRHDIEMDLPGHSLTIWDVRSQSLLCPVPPPWQGIWRHLPARRSGDRIMVPFTLDGQSGLALIDSGARSLVLSTRFAHRLGVNDATLARDPGGRSKGLGTKANDWHWHRFHNLDIAGQDTPTPVLTVAPLALDEPDMLLGTAWLKNHVVWIPARGNEVYVLVAGPGGVPVAHMPIHP</sequence>
<evidence type="ECO:0000313" key="2">
    <source>
        <dbReference type="Proteomes" id="UP000318709"/>
    </source>
</evidence>
<dbReference type="InterPro" id="IPR021109">
    <property type="entry name" value="Peptidase_aspartic_dom_sf"/>
</dbReference>
<organism evidence="1 2">
    <name type="scientific">Formicincola oecophyllae</name>
    <dbReference type="NCBI Taxonomy" id="2558361"/>
    <lineage>
        <taxon>Bacteria</taxon>
        <taxon>Pseudomonadati</taxon>
        <taxon>Pseudomonadota</taxon>
        <taxon>Alphaproteobacteria</taxon>
        <taxon>Acetobacterales</taxon>
        <taxon>Acetobacteraceae</taxon>
        <taxon>Formicincola</taxon>
    </lineage>
</organism>
<evidence type="ECO:0008006" key="3">
    <source>
        <dbReference type="Google" id="ProtNLM"/>
    </source>
</evidence>
<dbReference type="EMBL" id="CP038231">
    <property type="protein sequence ID" value="QDH13375.1"/>
    <property type="molecule type" value="Genomic_DNA"/>
</dbReference>
<dbReference type="InterPro" id="IPR034122">
    <property type="entry name" value="Retropepsin-like_bacterial"/>
</dbReference>
<dbReference type="SUPFAM" id="SSF50630">
    <property type="entry name" value="Acid proteases"/>
    <property type="match status" value="2"/>
</dbReference>
<proteinExistence type="predicted"/>
<dbReference type="CDD" id="cd05483">
    <property type="entry name" value="retropepsin_like_bacteria"/>
    <property type="match status" value="1"/>
</dbReference>
<gene>
    <name evidence="1" type="ORF">E3E12_03220</name>
</gene>
<protein>
    <recommendedName>
        <fullName evidence="3">Peptidase A2 domain-containing protein</fullName>
    </recommendedName>
</protein>
<reference evidence="1 2" key="1">
    <citation type="submission" date="2019-03" db="EMBL/GenBank/DDBJ databases">
        <title>The complete genome sequence of Swingsia_sp. F3b2 LMG30590(T).</title>
        <authorList>
            <person name="Chua K.-O."/>
            <person name="Chan K.-G."/>
            <person name="See-Too W.-S."/>
        </authorList>
    </citation>
    <scope>NUCLEOTIDE SEQUENCE [LARGE SCALE GENOMIC DNA]</scope>
    <source>
        <strain evidence="1 2">F3b2</strain>
    </source>
</reference>
<accession>A0A4Y6UB76</accession>